<dbReference type="SUPFAM" id="SSF53474">
    <property type="entry name" value="alpha/beta-Hydrolases"/>
    <property type="match status" value="1"/>
</dbReference>
<dbReference type="EC" id="3.1.1.1" evidence="4"/>
<feature type="active site" description="Charge relay system" evidence="1">
    <location>
        <position position="204"/>
    </location>
</feature>
<name>A0A841IT02_9ACTN</name>
<gene>
    <name evidence="4" type="ORF">FHS13_001253</name>
</gene>
<protein>
    <submittedName>
        <fullName evidence="4">Carboxylesterase</fullName>
        <ecNumber evidence="4">3.1.1.1</ecNumber>
    </submittedName>
</protein>
<evidence type="ECO:0000313" key="5">
    <source>
        <dbReference type="Proteomes" id="UP000536604"/>
    </source>
</evidence>
<dbReference type="PANTHER" id="PTHR43798:SF33">
    <property type="entry name" value="HYDROLASE, PUTATIVE (AFU_ORTHOLOGUE AFUA_2G14860)-RELATED"/>
    <property type="match status" value="1"/>
</dbReference>
<dbReference type="RefSeq" id="WP_184288884.1">
    <property type="nucleotide sequence ID" value="NZ_JACHJO010000003.1"/>
</dbReference>
<reference evidence="4 5" key="1">
    <citation type="submission" date="2020-08" db="EMBL/GenBank/DDBJ databases">
        <title>Genomic Encyclopedia of Type Strains, Phase III (KMG-III): the genomes of soil and plant-associated and newly described type strains.</title>
        <authorList>
            <person name="Whitman W."/>
        </authorList>
    </citation>
    <scope>NUCLEOTIDE SEQUENCE [LARGE SCALE GENOMIC DNA]</scope>
    <source>
        <strain evidence="4 5">CECT 8712</strain>
    </source>
</reference>
<dbReference type="InterPro" id="IPR012354">
    <property type="entry name" value="Esterase_lipase"/>
</dbReference>
<dbReference type="GO" id="GO:0106435">
    <property type="term" value="F:carboxylesterase activity"/>
    <property type="evidence" value="ECO:0007669"/>
    <property type="project" value="UniProtKB-EC"/>
</dbReference>
<proteinExistence type="predicted"/>
<dbReference type="PIRSF" id="PIRSF017388">
    <property type="entry name" value="Esterase_lipase"/>
    <property type="match status" value="1"/>
</dbReference>
<comment type="caution">
    <text evidence="4">The sequence shown here is derived from an EMBL/GenBank/DDBJ whole genome shotgun (WGS) entry which is preliminary data.</text>
</comment>
<dbReference type="InterPro" id="IPR029058">
    <property type="entry name" value="AB_hydrolase_fold"/>
</dbReference>
<dbReference type="PANTHER" id="PTHR43798">
    <property type="entry name" value="MONOACYLGLYCEROL LIPASE"/>
    <property type="match status" value="1"/>
</dbReference>
<feature type="binding site" evidence="2">
    <location>
        <position position="100"/>
    </location>
    <ligand>
        <name>substrate</name>
    </ligand>
</feature>
<dbReference type="Gene3D" id="3.40.50.1820">
    <property type="entry name" value="alpha/beta hydrolase"/>
    <property type="match status" value="1"/>
</dbReference>
<feature type="domain" description="Serine aminopeptidase S33" evidence="3">
    <location>
        <begin position="23"/>
        <end position="239"/>
    </location>
</feature>
<dbReference type="EMBL" id="JACHJO010000003">
    <property type="protein sequence ID" value="MBB6119318.1"/>
    <property type="molecule type" value="Genomic_DNA"/>
</dbReference>
<feature type="active site" description="Nucleophile" evidence="1">
    <location>
        <position position="99"/>
    </location>
</feature>
<sequence length="267" mass="28991">MRTIHSAPAIPGAEPFSHRGSRTGVLLCHGFTGSPYSMRPWAEHLAAAGLSVEVPLLPGHGTVWQDMNTTTSDDWLAEVERALLDLDGRCDEVFAMGLSMGGALSLRLAQRHPGIVRGAVLVNPSLAVEDLRLPVIAPVRRLAARLMPSTPGLGNDVSKDDTSEGGYDRVPTAAAATLPKLWREVQEGMPRLRLPILAYRSPQDHVVGPRSLRILARRAVGAQLTIHLLHDSYHVATLDHDAAAVFEGSLAFVREHSRRRVEEGAER</sequence>
<dbReference type="InterPro" id="IPR050266">
    <property type="entry name" value="AB_hydrolase_sf"/>
</dbReference>
<feature type="binding site" evidence="2">
    <location>
        <position position="31"/>
    </location>
    <ligand>
        <name>substrate</name>
    </ligand>
</feature>
<organism evidence="4 5">
    <name type="scientific">Nocardiopsis algeriensis</name>
    <dbReference type="NCBI Taxonomy" id="1478215"/>
    <lineage>
        <taxon>Bacteria</taxon>
        <taxon>Bacillati</taxon>
        <taxon>Actinomycetota</taxon>
        <taxon>Actinomycetes</taxon>
        <taxon>Streptosporangiales</taxon>
        <taxon>Nocardiopsidaceae</taxon>
        <taxon>Nocardiopsis</taxon>
    </lineage>
</organism>
<dbReference type="InterPro" id="IPR022742">
    <property type="entry name" value="Hydrolase_4"/>
</dbReference>
<feature type="active site" description="Charge relay system" evidence="1">
    <location>
        <position position="234"/>
    </location>
</feature>
<evidence type="ECO:0000259" key="3">
    <source>
        <dbReference type="Pfam" id="PF12146"/>
    </source>
</evidence>
<keyword evidence="4" id="KW-0378">Hydrolase</keyword>
<evidence type="ECO:0000256" key="1">
    <source>
        <dbReference type="PIRSR" id="PIRSR017388-1"/>
    </source>
</evidence>
<evidence type="ECO:0000313" key="4">
    <source>
        <dbReference type="EMBL" id="MBB6119318.1"/>
    </source>
</evidence>
<dbReference type="Pfam" id="PF12146">
    <property type="entry name" value="Hydrolase_4"/>
    <property type="match status" value="1"/>
</dbReference>
<dbReference type="Proteomes" id="UP000536604">
    <property type="component" value="Unassembled WGS sequence"/>
</dbReference>
<keyword evidence="5" id="KW-1185">Reference proteome</keyword>
<dbReference type="AlphaFoldDB" id="A0A841IT02"/>
<dbReference type="GO" id="GO:0016020">
    <property type="term" value="C:membrane"/>
    <property type="evidence" value="ECO:0007669"/>
    <property type="project" value="TreeGrafter"/>
</dbReference>
<evidence type="ECO:0000256" key="2">
    <source>
        <dbReference type="PIRSR" id="PIRSR017388-2"/>
    </source>
</evidence>
<accession>A0A841IT02</accession>